<dbReference type="Gene3D" id="1.10.287.470">
    <property type="entry name" value="Helix hairpin bin"/>
    <property type="match status" value="1"/>
</dbReference>
<dbReference type="InterPro" id="IPR058625">
    <property type="entry name" value="MdtA-like_BSH"/>
</dbReference>
<dbReference type="InterPro" id="IPR058627">
    <property type="entry name" value="MdtA-like_C"/>
</dbReference>
<reference evidence="9" key="1">
    <citation type="journal article" date="2016" name="Int. J. Mol. Sci.">
        <title>Comparative genomics of the extreme acidophile Acidithiobacillus thiooxidans reveals intraspecific divergence and niche adaptation.</title>
        <authorList>
            <person name="Zhang X."/>
            <person name="Feng X."/>
            <person name="Tao J."/>
            <person name="Ma L."/>
            <person name="Xiao Y."/>
            <person name="Liang Y."/>
            <person name="Liu X."/>
            <person name="Yin H."/>
        </authorList>
    </citation>
    <scope>NUCLEOTIDE SEQUENCE [LARGE SCALE GENOMIC DNA]</scope>
    <source>
        <strain evidence="9">DXS-W</strain>
    </source>
</reference>
<dbReference type="GO" id="GO:0015562">
    <property type="term" value="F:efflux transmembrane transporter activity"/>
    <property type="evidence" value="ECO:0007669"/>
    <property type="project" value="TreeGrafter"/>
</dbReference>
<keyword evidence="10" id="KW-1185">Reference proteome</keyword>
<feature type="domain" description="Multidrug resistance protein MdtA-like C-terminal permuted SH3" evidence="8">
    <location>
        <begin position="281"/>
        <end position="342"/>
    </location>
</feature>
<comment type="similarity">
    <text evidence="2">Belongs to the membrane fusion protein (MFP) (TC 8.A.1) family.</text>
</comment>
<dbReference type="Pfam" id="PF25967">
    <property type="entry name" value="RND-MFP_C"/>
    <property type="match status" value="1"/>
</dbReference>
<dbReference type="InterPro" id="IPR058792">
    <property type="entry name" value="Beta-barrel_RND_2"/>
</dbReference>
<dbReference type="Gene3D" id="2.40.50.100">
    <property type="match status" value="1"/>
</dbReference>
<dbReference type="Gene3D" id="2.40.420.20">
    <property type="match status" value="1"/>
</dbReference>
<keyword evidence="4" id="KW-0175">Coiled coil</keyword>
<evidence type="ECO:0000259" key="6">
    <source>
        <dbReference type="Pfam" id="PF25917"/>
    </source>
</evidence>
<evidence type="ECO:0000259" key="5">
    <source>
        <dbReference type="Pfam" id="PF25876"/>
    </source>
</evidence>
<feature type="domain" description="CusB-like beta-barrel" evidence="7">
    <location>
        <begin position="202"/>
        <end position="276"/>
    </location>
</feature>
<dbReference type="Pfam" id="PF25876">
    <property type="entry name" value="HH_MFP_RND"/>
    <property type="match status" value="1"/>
</dbReference>
<keyword evidence="3" id="KW-0813">Transport</keyword>
<dbReference type="Proteomes" id="UP000095008">
    <property type="component" value="Unassembled WGS sequence"/>
</dbReference>
<dbReference type="NCBIfam" id="TIGR01730">
    <property type="entry name" value="RND_mfp"/>
    <property type="match status" value="1"/>
</dbReference>
<evidence type="ECO:0000256" key="1">
    <source>
        <dbReference type="ARBA" id="ARBA00004196"/>
    </source>
</evidence>
<dbReference type="InterPro" id="IPR058624">
    <property type="entry name" value="MdtA-like_HH"/>
</dbReference>
<dbReference type="Pfam" id="PF25954">
    <property type="entry name" value="Beta-barrel_RND_2"/>
    <property type="match status" value="1"/>
</dbReference>
<evidence type="ECO:0000256" key="4">
    <source>
        <dbReference type="SAM" id="Coils"/>
    </source>
</evidence>
<name>A0A1C2IV30_ACITH</name>
<accession>A0A1C2IV30</accession>
<sequence length="360" mass="38559">MKKAFLLLGLVVVLLFGAVYGWYAWRQQRLHTQLLAAANPAVTVSAVKVKTRNIAGELTAVGEVVPQQGAALGPQVGGVIQKLYFHSGQTVRKGQLLLALDPGALPGKLQAAQAHARLALVDYQRAQKVYAIHGISTATLDKAQYDAEAAQGEVSALQESLADTQLRAPFSGVLSLRTVNTGEFIHAGTAVVHLENLQHLYVDFTVPQRDAQILHKGAPVQVDIHNGDAVRHYSASVQAISSHVHADNRALSVRALLQAEPGLRPGMFVRVVLEKEAPKAALLIPTVAVSFNTYGDFVYVLSPGPDHRLIAREQKVLTGKQKGQDTVIRSGLKVGDTVVTAGQVKLHSGDSVQINNAVHL</sequence>
<feature type="coiled-coil region" evidence="4">
    <location>
        <begin position="140"/>
        <end position="167"/>
    </location>
</feature>
<evidence type="ECO:0000256" key="2">
    <source>
        <dbReference type="ARBA" id="ARBA00009477"/>
    </source>
</evidence>
<comment type="subcellular location">
    <subcellularLocation>
        <location evidence="1">Cell envelope</location>
    </subcellularLocation>
</comment>
<dbReference type="GO" id="GO:1990281">
    <property type="term" value="C:efflux pump complex"/>
    <property type="evidence" value="ECO:0007669"/>
    <property type="project" value="TreeGrafter"/>
</dbReference>
<dbReference type="Pfam" id="PF25917">
    <property type="entry name" value="BSH_RND"/>
    <property type="match status" value="1"/>
</dbReference>
<feature type="domain" description="Multidrug resistance protein MdtA-like alpha-helical hairpin" evidence="5">
    <location>
        <begin position="106"/>
        <end position="166"/>
    </location>
</feature>
<dbReference type="InterPro" id="IPR006143">
    <property type="entry name" value="RND_pump_MFP"/>
</dbReference>
<dbReference type="Gene3D" id="2.40.30.170">
    <property type="match status" value="1"/>
</dbReference>
<evidence type="ECO:0000259" key="8">
    <source>
        <dbReference type="Pfam" id="PF25967"/>
    </source>
</evidence>
<protein>
    <submittedName>
        <fullName evidence="9">Efflux transporter periplasmic adaptor subunit</fullName>
    </submittedName>
</protein>
<dbReference type="EMBL" id="LWRY01000259">
    <property type="protein sequence ID" value="OCX68576.1"/>
    <property type="molecule type" value="Genomic_DNA"/>
</dbReference>
<evidence type="ECO:0000313" key="9">
    <source>
        <dbReference type="EMBL" id="OCX68576.1"/>
    </source>
</evidence>
<dbReference type="SUPFAM" id="SSF111369">
    <property type="entry name" value="HlyD-like secretion proteins"/>
    <property type="match status" value="1"/>
</dbReference>
<proteinExistence type="inferred from homology"/>
<dbReference type="PANTHER" id="PTHR30469:SF11">
    <property type="entry name" value="BLL4320 PROTEIN"/>
    <property type="match status" value="1"/>
</dbReference>
<dbReference type="OrthoDB" id="9806939at2"/>
<organism evidence="9 10">
    <name type="scientific">Acidithiobacillus thiooxidans</name>
    <name type="common">Thiobacillus thiooxidans</name>
    <dbReference type="NCBI Taxonomy" id="930"/>
    <lineage>
        <taxon>Bacteria</taxon>
        <taxon>Pseudomonadati</taxon>
        <taxon>Pseudomonadota</taxon>
        <taxon>Acidithiobacillia</taxon>
        <taxon>Acidithiobacillales</taxon>
        <taxon>Acidithiobacillaceae</taxon>
        <taxon>Acidithiobacillus</taxon>
    </lineage>
</organism>
<dbReference type="AlphaFoldDB" id="A0A1C2IV30"/>
<gene>
    <name evidence="9" type="ORF">A6M23_17665</name>
</gene>
<comment type="caution">
    <text evidence="9">The sequence shown here is derived from an EMBL/GenBank/DDBJ whole genome shotgun (WGS) entry which is preliminary data.</text>
</comment>
<dbReference type="PANTHER" id="PTHR30469">
    <property type="entry name" value="MULTIDRUG RESISTANCE PROTEIN MDTA"/>
    <property type="match status" value="1"/>
</dbReference>
<feature type="domain" description="Multidrug resistance protein MdtA-like barrel-sandwich hybrid" evidence="6">
    <location>
        <begin position="70"/>
        <end position="190"/>
    </location>
</feature>
<evidence type="ECO:0000259" key="7">
    <source>
        <dbReference type="Pfam" id="PF25954"/>
    </source>
</evidence>
<evidence type="ECO:0000256" key="3">
    <source>
        <dbReference type="ARBA" id="ARBA00022448"/>
    </source>
</evidence>
<evidence type="ECO:0000313" key="10">
    <source>
        <dbReference type="Proteomes" id="UP000095008"/>
    </source>
</evidence>
<dbReference type="RefSeq" id="WP_065974930.1">
    <property type="nucleotide sequence ID" value="NZ_LWRY01000259.1"/>
</dbReference>